<proteinExistence type="predicted"/>
<evidence type="ECO:0000313" key="1">
    <source>
        <dbReference type="EMBL" id="KRL50430.1"/>
    </source>
</evidence>
<dbReference type="PATRIC" id="fig|1423805.4.peg.2148"/>
<reference evidence="1 2" key="1">
    <citation type="journal article" date="2015" name="Genome Announc.">
        <title>Expanding the biotechnology potential of lactobacilli through comparative genomics of 213 strains and associated genera.</title>
        <authorList>
            <person name="Sun Z."/>
            <person name="Harris H.M."/>
            <person name="McCann A."/>
            <person name="Guo C."/>
            <person name="Argimon S."/>
            <person name="Zhang W."/>
            <person name="Yang X."/>
            <person name="Jeffery I.B."/>
            <person name="Cooney J.C."/>
            <person name="Kagawa T.F."/>
            <person name="Liu W."/>
            <person name="Song Y."/>
            <person name="Salvetti E."/>
            <person name="Wrobel A."/>
            <person name="Rasinkangas P."/>
            <person name="Parkhill J."/>
            <person name="Rea M.C."/>
            <person name="O'Sullivan O."/>
            <person name="Ritari J."/>
            <person name="Douillard F.P."/>
            <person name="Paul Ross R."/>
            <person name="Yang R."/>
            <person name="Briner A.E."/>
            <person name="Felis G.E."/>
            <person name="de Vos W.M."/>
            <person name="Barrangou R."/>
            <person name="Klaenhammer T.R."/>
            <person name="Caufield P.W."/>
            <person name="Cui Y."/>
            <person name="Zhang H."/>
            <person name="O'Toole P.W."/>
        </authorList>
    </citation>
    <scope>NUCLEOTIDE SEQUENCE [LARGE SCALE GENOMIC DNA]</scope>
    <source>
        <strain evidence="1 2">DSM 15429</strain>
    </source>
</reference>
<dbReference type="EMBL" id="AZFC01000002">
    <property type="protein sequence ID" value="KRL50430.1"/>
    <property type="molecule type" value="Genomic_DNA"/>
</dbReference>
<comment type="caution">
    <text evidence="1">The sequence shown here is derived from an EMBL/GenBank/DDBJ whole genome shotgun (WGS) entry which is preliminary data.</text>
</comment>
<organism evidence="1 2">
    <name type="scientific">Levilactobacillus spicheri DSM 15429</name>
    <dbReference type="NCBI Taxonomy" id="1423805"/>
    <lineage>
        <taxon>Bacteria</taxon>
        <taxon>Bacillati</taxon>
        <taxon>Bacillota</taxon>
        <taxon>Bacilli</taxon>
        <taxon>Lactobacillales</taxon>
        <taxon>Lactobacillaceae</taxon>
        <taxon>Levilactobacillus</taxon>
    </lineage>
</organism>
<dbReference type="AlphaFoldDB" id="A0A0R1R245"/>
<protein>
    <submittedName>
        <fullName evidence="1">Uncharacterized protein</fullName>
    </submittedName>
</protein>
<name>A0A0R1R245_9LACO</name>
<evidence type="ECO:0000313" key="2">
    <source>
        <dbReference type="Proteomes" id="UP000051835"/>
    </source>
</evidence>
<gene>
    <name evidence="1" type="ORF">FD37_GL002096</name>
</gene>
<accession>A0A0R1R245</accession>
<sequence>MAVQRINLDDGTYFVMKDSRFIHIYLIVDSVAKEENGFQSGEAVNWSKTDNDAEVASDFKGLPLGLINHSKLGQFVFHLNDGAPAHDDIYACYYRQMNHSSDVIPTFGVKVQNDNNGEVVKSSVCIIQKVSDGSVSNGITSRDWTILAVQYDDSFGNV</sequence>
<dbReference type="Proteomes" id="UP000051835">
    <property type="component" value="Unassembled WGS sequence"/>
</dbReference>
<dbReference type="RefSeq" id="WP_056962930.1">
    <property type="nucleotide sequence ID" value="NZ_AZFC01000002.1"/>
</dbReference>